<evidence type="ECO:0000313" key="8">
    <source>
        <dbReference type="Proteomes" id="UP001060164"/>
    </source>
</evidence>
<dbReference type="InterPro" id="IPR036291">
    <property type="entry name" value="NAD(P)-bd_dom_sf"/>
</dbReference>
<dbReference type="InterPro" id="IPR033524">
    <property type="entry name" value="Glu/Leu/Phe/Val_DH_AS"/>
</dbReference>
<dbReference type="Gene3D" id="3.40.50.10860">
    <property type="entry name" value="Leucine Dehydrogenase, chain A, domain 1"/>
    <property type="match status" value="1"/>
</dbReference>
<dbReference type="PRINTS" id="PR00082">
    <property type="entry name" value="GLFDHDRGNASE"/>
</dbReference>
<dbReference type="SUPFAM" id="SSF53223">
    <property type="entry name" value="Aminoacid dehydrogenase-like, N-terminal domain"/>
    <property type="match status" value="1"/>
</dbReference>
<gene>
    <name evidence="7" type="ORF">NQ502_08345</name>
</gene>
<protein>
    <recommendedName>
        <fullName evidence="2 4">Glutamate dehydrogenase</fullName>
    </recommendedName>
</protein>
<evidence type="ECO:0000313" key="7">
    <source>
        <dbReference type="EMBL" id="UWP61024.1"/>
    </source>
</evidence>
<evidence type="ECO:0000256" key="3">
    <source>
        <dbReference type="ARBA" id="ARBA00023002"/>
    </source>
</evidence>
<evidence type="ECO:0000256" key="1">
    <source>
        <dbReference type="ARBA" id="ARBA00006382"/>
    </source>
</evidence>
<evidence type="ECO:0000256" key="4">
    <source>
        <dbReference type="PIRNR" id="PIRNR000185"/>
    </source>
</evidence>
<name>A0ABY5VLF7_9FIRM</name>
<evidence type="ECO:0000259" key="6">
    <source>
        <dbReference type="SMART" id="SM00839"/>
    </source>
</evidence>
<dbReference type="PROSITE" id="PS00074">
    <property type="entry name" value="GLFV_DEHYDROGENASE"/>
    <property type="match status" value="1"/>
</dbReference>
<organism evidence="7 8">
    <name type="scientific">Ruminococcus gauvreauii</name>
    <dbReference type="NCBI Taxonomy" id="438033"/>
    <lineage>
        <taxon>Bacteria</taxon>
        <taxon>Bacillati</taxon>
        <taxon>Bacillota</taxon>
        <taxon>Clostridia</taxon>
        <taxon>Eubacteriales</taxon>
        <taxon>Oscillospiraceae</taxon>
        <taxon>Ruminococcus</taxon>
    </lineage>
</organism>
<dbReference type="SUPFAM" id="SSF51735">
    <property type="entry name" value="NAD(P)-binding Rossmann-fold domains"/>
    <property type="match status" value="1"/>
</dbReference>
<dbReference type="PIRSF" id="PIRSF000185">
    <property type="entry name" value="Glu_DH"/>
    <property type="match status" value="1"/>
</dbReference>
<dbReference type="CDD" id="cd01076">
    <property type="entry name" value="NAD_bind_1_Glu_DH"/>
    <property type="match status" value="1"/>
</dbReference>
<dbReference type="InterPro" id="IPR006097">
    <property type="entry name" value="Glu/Leu/Phe/Val/Trp_DH_dimer"/>
</dbReference>
<dbReference type="InterPro" id="IPR014362">
    <property type="entry name" value="Glu_DH"/>
</dbReference>
<comment type="similarity">
    <text evidence="1 4 5">Belongs to the Glu/Leu/Phe/Val dehydrogenases family.</text>
</comment>
<dbReference type="PANTHER" id="PTHR11606:SF13">
    <property type="entry name" value="GLUTAMATE DEHYDROGENASE 1, MITOCHONDRIAL"/>
    <property type="match status" value="1"/>
</dbReference>
<dbReference type="InterPro" id="IPR006096">
    <property type="entry name" value="Glu/Leu/Phe/Val/Trp_DH_C"/>
</dbReference>
<dbReference type="InterPro" id="IPR046346">
    <property type="entry name" value="Aminoacid_DH-like_N_sf"/>
</dbReference>
<dbReference type="RefSeq" id="WP_028529911.1">
    <property type="nucleotide sequence ID" value="NZ_CABLBR010000036.1"/>
</dbReference>
<sequence>MEKYNPFDNVIAVVENAAQKLGYEPADYEALKYPERELQVSIPVRMDDGSIHVFEGYRVQHSTTRGPAKGGIRFHPAVNKDEVKALAAWMTFKCAVVNIPYGGAKGGVVVDPRKLSKSELRHMTRRFTAMIAPIIGPDQDIPAPDVNTNPEIMGWIMDTYSMLKGHSMPGVVTGKPLAINGIPGRMSATGRGVMFTTKNILTKMGIPFQDAEIAIQGFGNVGGTAARLLYKEGFKVVAVSDVSGGLYCKDGLNIYELLDFTKNNPDKLFEDYEAEGVVHITNAEVLATECTVLIPAAMENQINEETADSLRCRIVIEAANGPTSLEGDEILSRRGITVVPDILCNAGGVVVSYLEWVQNQQAIYWEETETNSKLKHVMDRSFEEVCEMAEDKNVSYREAAYMIAIQRVVEAKKIRGVWP</sequence>
<keyword evidence="8" id="KW-1185">Reference proteome</keyword>
<dbReference type="Pfam" id="PF00208">
    <property type="entry name" value="ELFV_dehydrog"/>
    <property type="match status" value="1"/>
</dbReference>
<proteinExistence type="inferred from homology"/>
<keyword evidence="3 4" id="KW-0560">Oxidoreductase</keyword>
<dbReference type="SMART" id="SM00839">
    <property type="entry name" value="ELFV_dehydrog"/>
    <property type="match status" value="1"/>
</dbReference>
<dbReference type="EMBL" id="CP102290">
    <property type="protein sequence ID" value="UWP61024.1"/>
    <property type="molecule type" value="Genomic_DNA"/>
</dbReference>
<accession>A0ABY5VLF7</accession>
<dbReference type="PANTHER" id="PTHR11606">
    <property type="entry name" value="GLUTAMATE DEHYDROGENASE"/>
    <property type="match status" value="1"/>
</dbReference>
<dbReference type="InterPro" id="IPR006095">
    <property type="entry name" value="Glu/Leu/Phe/Val/Trp_DH"/>
</dbReference>
<evidence type="ECO:0000256" key="5">
    <source>
        <dbReference type="RuleBase" id="RU004417"/>
    </source>
</evidence>
<reference evidence="7" key="1">
    <citation type="journal article" date="2022" name="Cell">
        <title>Design, construction, and in vivo augmentation of a complex gut microbiome.</title>
        <authorList>
            <person name="Cheng A.G."/>
            <person name="Ho P.Y."/>
            <person name="Aranda-Diaz A."/>
            <person name="Jain S."/>
            <person name="Yu F.B."/>
            <person name="Meng X."/>
            <person name="Wang M."/>
            <person name="Iakiviak M."/>
            <person name="Nagashima K."/>
            <person name="Zhao A."/>
            <person name="Murugkar P."/>
            <person name="Patil A."/>
            <person name="Atabakhsh K."/>
            <person name="Weakley A."/>
            <person name="Yan J."/>
            <person name="Brumbaugh A.R."/>
            <person name="Higginbottom S."/>
            <person name="Dimas A."/>
            <person name="Shiver A.L."/>
            <person name="Deutschbauer A."/>
            <person name="Neff N."/>
            <person name="Sonnenburg J.L."/>
            <person name="Huang K.C."/>
            <person name="Fischbach M.A."/>
        </authorList>
    </citation>
    <scope>NUCLEOTIDE SEQUENCE</scope>
    <source>
        <strain evidence="7">DSM 19829</strain>
    </source>
</reference>
<dbReference type="Gene3D" id="3.40.50.720">
    <property type="entry name" value="NAD(P)-binding Rossmann-like Domain"/>
    <property type="match status" value="1"/>
</dbReference>
<evidence type="ECO:0000256" key="2">
    <source>
        <dbReference type="ARBA" id="ARBA00012896"/>
    </source>
</evidence>
<dbReference type="InterPro" id="IPR033922">
    <property type="entry name" value="NAD_bind_Glu_DH"/>
</dbReference>
<feature type="domain" description="Glutamate/phenylalanine/leucine/valine/L-tryptophan dehydrogenase C-terminal" evidence="6">
    <location>
        <begin position="182"/>
        <end position="416"/>
    </location>
</feature>
<dbReference type="Pfam" id="PF02812">
    <property type="entry name" value="ELFV_dehydrog_N"/>
    <property type="match status" value="1"/>
</dbReference>
<dbReference type="Proteomes" id="UP001060164">
    <property type="component" value="Chromosome"/>
</dbReference>